<dbReference type="Pfam" id="PF00179">
    <property type="entry name" value="UQ_con"/>
    <property type="match status" value="1"/>
</dbReference>
<dbReference type="PROSITE" id="PS50127">
    <property type="entry name" value="UBC_2"/>
    <property type="match status" value="1"/>
</dbReference>
<dbReference type="EMBL" id="HBGG01034740">
    <property type="protein sequence ID" value="CAD9215994.1"/>
    <property type="molecule type" value="Transcribed_RNA"/>
</dbReference>
<dbReference type="InterPro" id="IPR016135">
    <property type="entry name" value="UBQ-conjugating_enzyme/RWD"/>
</dbReference>
<proteinExistence type="predicted"/>
<dbReference type="InterPro" id="IPR050113">
    <property type="entry name" value="Ub_conjugating_enzyme"/>
</dbReference>
<feature type="domain" description="UBC core" evidence="1">
    <location>
        <begin position="10"/>
        <end position="162"/>
    </location>
</feature>
<accession>A0A7S1T2Q6</accession>
<sequence>MAGPSNLSHMAVRRIQHELNEWLTSGGLEGFMLEDCEPLDVWRIMMAGPEGGARLYEGEAFRIQITFAQNYPMEPPEVIFLPDVPVHPHIYSNGHICLDILYDGRDGGWSPALTVNKICLSLQSMLASNTDKSKPPGDQEYCRRMKGRSPKLTSWAFHDHRC</sequence>
<evidence type="ECO:0000259" key="1">
    <source>
        <dbReference type="PROSITE" id="PS50127"/>
    </source>
</evidence>
<name>A0A7S1T2Q6_9CHLO</name>
<gene>
    <name evidence="2" type="ORF">TCHU04912_LOCUS18234</name>
</gene>
<dbReference type="Gene3D" id="3.10.110.10">
    <property type="entry name" value="Ubiquitin Conjugating Enzyme"/>
    <property type="match status" value="1"/>
</dbReference>
<dbReference type="SUPFAM" id="SSF54495">
    <property type="entry name" value="UBC-like"/>
    <property type="match status" value="1"/>
</dbReference>
<dbReference type="PANTHER" id="PTHR24067">
    <property type="entry name" value="UBIQUITIN-CONJUGATING ENZYME E2"/>
    <property type="match status" value="1"/>
</dbReference>
<evidence type="ECO:0000313" key="2">
    <source>
        <dbReference type="EMBL" id="CAD9215994.1"/>
    </source>
</evidence>
<dbReference type="AlphaFoldDB" id="A0A7S1T2Q6"/>
<dbReference type="CDD" id="cd23808">
    <property type="entry name" value="UBCc_UBE2W"/>
    <property type="match status" value="1"/>
</dbReference>
<dbReference type="SMART" id="SM00212">
    <property type="entry name" value="UBCc"/>
    <property type="match status" value="1"/>
</dbReference>
<dbReference type="InterPro" id="IPR000608">
    <property type="entry name" value="UBC"/>
</dbReference>
<organism evidence="2">
    <name type="scientific">Tetraselmis chuii</name>
    <dbReference type="NCBI Taxonomy" id="63592"/>
    <lineage>
        <taxon>Eukaryota</taxon>
        <taxon>Viridiplantae</taxon>
        <taxon>Chlorophyta</taxon>
        <taxon>core chlorophytes</taxon>
        <taxon>Chlorodendrophyceae</taxon>
        <taxon>Chlorodendrales</taxon>
        <taxon>Chlorodendraceae</taxon>
        <taxon>Tetraselmis</taxon>
    </lineage>
</organism>
<reference evidence="2" key="1">
    <citation type="submission" date="2021-01" db="EMBL/GenBank/DDBJ databases">
        <authorList>
            <person name="Corre E."/>
            <person name="Pelletier E."/>
            <person name="Niang G."/>
            <person name="Scheremetjew M."/>
            <person name="Finn R."/>
            <person name="Kale V."/>
            <person name="Holt S."/>
            <person name="Cochrane G."/>
            <person name="Meng A."/>
            <person name="Brown T."/>
            <person name="Cohen L."/>
        </authorList>
    </citation>
    <scope>NUCLEOTIDE SEQUENCE</scope>
    <source>
        <strain evidence="2">PLY429</strain>
    </source>
</reference>
<protein>
    <recommendedName>
        <fullName evidence="1">UBC core domain-containing protein</fullName>
    </recommendedName>
</protein>